<gene>
    <name evidence="2" type="ORF">X797_008677</name>
</gene>
<reference evidence="2 3" key="1">
    <citation type="submission" date="2014-02" db="EMBL/GenBank/DDBJ databases">
        <title>The genome sequence of the entomopathogenic fungus Metarhizium robertsii ARSEF 2575.</title>
        <authorList>
            <person name="Giuliano Garisto Donzelli B."/>
            <person name="Roe B.A."/>
            <person name="Macmil S.L."/>
            <person name="Krasnoff S.B."/>
            <person name="Gibson D.M."/>
        </authorList>
    </citation>
    <scope>NUCLEOTIDE SEQUENCE [LARGE SCALE GENOMIC DNA]</scope>
    <source>
        <strain evidence="2 3">ARSEF 2575</strain>
    </source>
</reference>
<name>A0A014PN05_9HYPO</name>
<dbReference type="InterPro" id="IPR016181">
    <property type="entry name" value="Acyl_CoA_acyltransferase"/>
</dbReference>
<protein>
    <submittedName>
        <fullName evidence="2">Acetyltransferase (GNAT) domain protein</fullName>
    </submittedName>
</protein>
<dbReference type="OrthoDB" id="41532at2759"/>
<comment type="caution">
    <text evidence="2">The sequence shown here is derived from an EMBL/GenBank/DDBJ whole genome shotgun (WGS) entry which is preliminary data.</text>
</comment>
<dbReference type="Proteomes" id="UP000030151">
    <property type="component" value="Unassembled WGS sequence"/>
</dbReference>
<dbReference type="InterPro" id="IPR000182">
    <property type="entry name" value="GNAT_dom"/>
</dbReference>
<dbReference type="eggNOG" id="ENOG502SGYQ">
    <property type="taxonomic scope" value="Eukaryota"/>
</dbReference>
<accession>A0A014PN05</accession>
<dbReference type="SUPFAM" id="SSF55729">
    <property type="entry name" value="Acyl-CoA N-acyltransferases (Nat)"/>
    <property type="match status" value="1"/>
</dbReference>
<dbReference type="HOGENOM" id="CLU_013985_6_1_1"/>
<evidence type="ECO:0000313" key="3">
    <source>
        <dbReference type="Proteomes" id="UP000030151"/>
    </source>
</evidence>
<organism evidence="2 3">
    <name type="scientific">Metarhizium robertsii</name>
    <dbReference type="NCBI Taxonomy" id="568076"/>
    <lineage>
        <taxon>Eukaryota</taxon>
        <taxon>Fungi</taxon>
        <taxon>Dikarya</taxon>
        <taxon>Ascomycota</taxon>
        <taxon>Pezizomycotina</taxon>
        <taxon>Sordariomycetes</taxon>
        <taxon>Hypocreomycetidae</taxon>
        <taxon>Hypocreales</taxon>
        <taxon>Clavicipitaceae</taxon>
        <taxon>Metarhizium</taxon>
    </lineage>
</organism>
<dbReference type="EMBL" id="JELW01000028">
    <property type="protein sequence ID" value="EXU98287.1"/>
    <property type="molecule type" value="Genomic_DNA"/>
</dbReference>
<dbReference type="Pfam" id="PF00583">
    <property type="entry name" value="Acetyltransf_1"/>
    <property type="match status" value="1"/>
</dbReference>
<keyword evidence="2" id="KW-0808">Transferase</keyword>
<evidence type="ECO:0000313" key="2">
    <source>
        <dbReference type="EMBL" id="EXU98287.1"/>
    </source>
</evidence>
<sequence length="216" mass="24219">MEYQFVRVDPSDPNLPSLAAQYKRLRLEALKQSPHSFSSTYETESQFPDDVWVSRLQHPRKETFVCVATLEGESEWVAQVTLRGPLSAEEFHLSESGQPPAAPDEEEEKWQMLSLYNLPSHRGKGLGKRLCKAACDFVVSRGGVAPTITVRCMVKPDNLATLGMYQSLGFEQTGFCTLEEALRANGDADMIPEGVLEKKFTTRTGIMLALHLRREN</sequence>
<proteinExistence type="predicted"/>
<feature type="domain" description="N-acetyltransferase" evidence="1">
    <location>
        <begin position="6"/>
        <end position="202"/>
    </location>
</feature>
<dbReference type="Gene3D" id="3.40.630.30">
    <property type="match status" value="1"/>
</dbReference>
<evidence type="ECO:0000259" key="1">
    <source>
        <dbReference type="PROSITE" id="PS51186"/>
    </source>
</evidence>
<dbReference type="PROSITE" id="PS51186">
    <property type="entry name" value="GNAT"/>
    <property type="match status" value="1"/>
</dbReference>
<dbReference type="AlphaFoldDB" id="A0A014PN05"/>
<dbReference type="CDD" id="cd04301">
    <property type="entry name" value="NAT_SF"/>
    <property type="match status" value="1"/>
</dbReference>
<dbReference type="GO" id="GO:0016747">
    <property type="term" value="F:acyltransferase activity, transferring groups other than amino-acyl groups"/>
    <property type="evidence" value="ECO:0007669"/>
    <property type="project" value="InterPro"/>
</dbReference>